<dbReference type="AlphaFoldDB" id="A0A4Q7E063"/>
<dbReference type="GO" id="GO:0051082">
    <property type="term" value="F:unfolded protein binding"/>
    <property type="evidence" value="ECO:0007669"/>
    <property type="project" value="TreeGrafter"/>
</dbReference>
<dbReference type="GO" id="GO:0010257">
    <property type="term" value="P:NADH dehydrogenase complex assembly"/>
    <property type="evidence" value="ECO:0007669"/>
    <property type="project" value="TreeGrafter"/>
</dbReference>
<dbReference type="SUPFAM" id="SSF49785">
    <property type="entry name" value="Galactose-binding domain-like"/>
    <property type="match status" value="1"/>
</dbReference>
<evidence type="ECO:0000256" key="1">
    <source>
        <dbReference type="ARBA" id="ARBA00007884"/>
    </source>
</evidence>
<dbReference type="Pfam" id="PF08547">
    <property type="entry name" value="CIA30"/>
    <property type="match status" value="1"/>
</dbReference>
<evidence type="ECO:0000313" key="3">
    <source>
        <dbReference type="EMBL" id="RZM74723.1"/>
    </source>
</evidence>
<dbReference type="EMBL" id="QVFV01000012">
    <property type="protein sequence ID" value="RZM74723.1"/>
    <property type="molecule type" value="Genomic_DNA"/>
</dbReference>
<dbReference type="OrthoDB" id="442188at2"/>
<dbReference type="PANTHER" id="PTHR13194">
    <property type="entry name" value="COMPLEX I INTERMEDIATE-ASSOCIATED PROTEIN 30"/>
    <property type="match status" value="1"/>
</dbReference>
<dbReference type="Proteomes" id="UP000292459">
    <property type="component" value="Unassembled WGS sequence"/>
</dbReference>
<protein>
    <submittedName>
        <fullName evidence="3">CIA30 family protein</fullName>
    </submittedName>
</protein>
<keyword evidence="4" id="KW-1185">Reference proteome</keyword>
<comment type="similarity">
    <text evidence="1">Belongs to the CIA30 family.</text>
</comment>
<dbReference type="InterPro" id="IPR039131">
    <property type="entry name" value="NDUFAF1"/>
</dbReference>
<sequence length="375" mass="41303">MMQALASRLWRGVIMTQSSNNWNPLRLVDTLTFFGEVPFIGNIRWLQQLFGETFNPEAPEATAMRPHQEVVLLSGEGPAADALTDLLHRQGHAVRSQLLPNDSPLPDADSNRIVNAQAVIWQGVPDDEECFAAQLADLQSLPVSEDFPLFDFRISDTEGLREVWGAVDDVVMGGVSASDMALLPGYARFSGNVSTANSGGFASVRTRNFEPAFNLQGWQGVRLVLRGDGQRYKVILRNSNSWDSRAYCHSVDTEPDQWVVVDVPFSAFIATFRAKTQPTAPRLDPTSICSFQLMLSKFEYDGDKNPHFHPGPFSLDVRSLSTYRAVPTPKLVAIADSPQQAETYAGMLAPSGLPHQILTQNQPDFDAKLAEAIPS</sequence>
<name>A0A4Q7E063_9CYAN</name>
<dbReference type="InterPro" id="IPR008979">
    <property type="entry name" value="Galactose-bd-like_sf"/>
</dbReference>
<feature type="domain" description="NADH:ubiquinone oxidoreductase intermediate-associated protein 30" evidence="2">
    <location>
        <begin position="157"/>
        <end position="317"/>
    </location>
</feature>
<dbReference type="InterPro" id="IPR013857">
    <property type="entry name" value="NADH-UbQ_OxRdtase-assoc_prot30"/>
</dbReference>
<evidence type="ECO:0000259" key="2">
    <source>
        <dbReference type="Pfam" id="PF08547"/>
    </source>
</evidence>
<proteinExistence type="inferred from homology"/>
<dbReference type="PANTHER" id="PTHR13194:SF19">
    <property type="entry name" value="NAD(P)-BINDING ROSSMANN-FOLD SUPERFAMILY PROTEIN"/>
    <property type="match status" value="1"/>
</dbReference>
<reference evidence="3 4" key="1">
    <citation type="submission" date="2018-11" db="EMBL/GenBank/DDBJ databases">
        <title>Whole genome sequencing of an environmental sample.</title>
        <authorList>
            <person name="Sarangi A.N."/>
            <person name="Singh D."/>
            <person name="Tripathy S."/>
        </authorList>
    </citation>
    <scope>NUCLEOTIDE SEQUENCE [LARGE SCALE GENOMIC DNA]</scope>
    <source>
        <strain evidence="3 4">Lakshadweep</strain>
    </source>
</reference>
<gene>
    <name evidence="3" type="ORF">DYY88_23295</name>
</gene>
<evidence type="ECO:0000313" key="4">
    <source>
        <dbReference type="Proteomes" id="UP000292459"/>
    </source>
</evidence>
<organism evidence="3 4">
    <name type="scientific">Leptolyngbya iicbica LK</name>
    <dbReference type="NCBI Taxonomy" id="2294035"/>
    <lineage>
        <taxon>Bacteria</taxon>
        <taxon>Bacillati</taxon>
        <taxon>Cyanobacteriota</taxon>
        <taxon>Cyanophyceae</taxon>
        <taxon>Leptolyngbyales</taxon>
        <taxon>Leptolyngbyaceae</taxon>
        <taxon>Leptolyngbya group</taxon>
        <taxon>Leptolyngbya</taxon>
        <taxon>Leptolyngbya iicbica</taxon>
    </lineage>
</organism>
<comment type="caution">
    <text evidence="3">The sequence shown here is derived from an EMBL/GenBank/DDBJ whole genome shotgun (WGS) entry which is preliminary data.</text>
</comment>
<accession>A0A4Q7E063</accession>